<dbReference type="HOGENOM" id="CLU_3176377_0_0_1"/>
<dbReference type="Gramene" id="KQK88207">
    <property type="protein sequence ID" value="KQK88207"/>
    <property type="gene ID" value="SETIT_040631mg"/>
</dbReference>
<evidence type="ECO:0000313" key="2">
    <source>
        <dbReference type="Proteomes" id="UP000004995"/>
    </source>
</evidence>
<accession>K4ANY3</accession>
<proteinExistence type="predicted"/>
<dbReference type="Proteomes" id="UP000004995">
    <property type="component" value="Unassembled WGS sequence"/>
</dbReference>
<reference evidence="2" key="1">
    <citation type="journal article" date="2012" name="Nat. Biotechnol.">
        <title>Reference genome sequence of the model plant Setaria.</title>
        <authorList>
            <person name="Bennetzen J.L."/>
            <person name="Schmutz J."/>
            <person name="Wang H."/>
            <person name="Percifield R."/>
            <person name="Hawkins J."/>
            <person name="Pontaroli A.C."/>
            <person name="Estep M."/>
            <person name="Feng L."/>
            <person name="Vaughn J.N."/>
            <person name="Grimwood J."/>
            <person name="Jenkins J."/>
            <person name="Barry K."/>
            <person name="Lindquist E."/>
            <person name="Hellsten U."/>
            <person name="Deshpande S."/>
            <person name="Wang X."/>
            <person name="Wu X."/>
            <person name="Mitros T."/>
            <person name="Triplett J."/>
            <person name="Yang X."/>
            <person name="Ye C.Y."/>
            <person name="Mauro-Herrera M."/>
            <person name="Wang L."/>
            <person name="Li P."/>
            <person name="Sharma M."/>
            <person name="Sharma R."/>
            <person name="Ronald P.C."/>
            <person name="Panaud O."/>
            <person name="Kellogg E.A."/>
            <person name="Brutnell T.P."/>
            <person name="Doust A.N."/>
            <person name="Tuskan G.A."/>
            <person name="Rokhsar D."/>
            <person name="Devos K.M."/>
        </authorList>
    </citation>
    <scope>NUCLEOTIDE SEQUENCE [LARGE SCALE GENOMIC DNA]</scope>
    <source>
        <strain evidence="2">cv. Yugu1</strain>
    </source>
</reference>
<protein>
    <submittedName>
        <fullName evidence="1">Uncharacterized protein</fullName>
    </submittedName>
</protein>
<keyword evidence="2" id="KW-1185">Reference proteome</keyword>
<dbReference type="InParanoid" id="K4ANY3"/>
<organism evidence="1 2">
    <name type="scientific">Setaria italica</name>
    <name type="common">Foxtail millet</name>
    <name type="synonym">Panicum italicum</name>
    <dbReference type="NCBI Taxonomy" id="4555"/>
    <lineage>
        <taxon>Eukaryota</taxon>
        <taxon>Viridiplantae</taxon>
        <taxon>Streptophyta</taxon>
        <taxon>Embryophyta</taxon>
        <taxon>Tracheophyta</taxon>
        <taxon>Spermatophyta</taxon>
        <taxon>Magnoliopsida</taxon>
        <taxon>Liliopsida</taxon>
        <taxon>Poales</taxon>
        <taxon>Poaceae</taxon>
        <taxon>PACMAD clade</taxon>
        <taxon>Panicoideae</taxon>
        <taxon>Panicodae</taxon>
        <taxon>Paniceae</taxon>
        <taxon>Cenchrinae</taxon>
        <taxon>Setaria</taxon>
    </lineage>
</organism>
<evidence type="ECO:0000313" key="1">
    <source>
        <dbReference type="EnsemblPlants" id="KQK88207"/>
    </source>
</evidence>
<dbReference type="EMBL" id="AGNK02005499">
    <property type="status" value="NOT_ANNOTATED_CDS"/>
    <property type="molecule type" value="Genomic_DNA"/>
</dbReference>
<sequence>MGANTVINVNCMLYIFWGYIFTGHNSHSDAANVDLTDRCVWWIKQCI</sequence>
<reference evidence="1" key="2">
    <citation type="submission" date="2018-08" db="UniProtKB">
        <authorList>
            <consortium name="EnsemblPlants"/>
        </authorList>
    </citation>
    <scope>IDENTIFICATION</scope>
    <source>
        <strain evidence="1">Yugu1</strain>
    </source>
</reference>
<dbReference type="EnsemblPlants" id="KQK88207">
    <property type="protein sequence ID" value="KQK88207"/>
    <property type="gene ID" value="SETIT_040631mg"/>
</dbReference>
<name>K4ANY3_SETIT</name>
<dbReference type="AlphaFoldDB" id="K4ANY3"/>